<dbReference type="Pfam" id="PF23598">
    <property type="entry name" value="LRR_14"/>
    <property type="match status" value="1"/>
</dbReference>
<feature type="domain" description="Disease resistance R13L4/SHOC-2-like LRR" evidence="4">
    <location>
        <begin position="374"/>
        <end position="486"/>
    </location>
</feature>
<accession>A0A3B5ZUN6</accession>
<dbReference type="PANTHER" id="PTHR23155:SF1227">
    <property type="entry name" value="OS11G0462500 PROTEIN"/>
    <property type="match status" value="1"/>
</dbReference>
<dbReference type="SMR" id="A0A3B5ZUN6"/>
<dbReference type="SUPFAM" id="SSF52058">
    <property type="entry name" value="L domain-like"/>
    <property type="match status" value="1"/>
</dbReference>
<reference evidence="5" key="1">
    <citation type="submission" date="2018-08" db="EMBL/GenBank/DDBJ databases">
        <authorList>
            <person name="Rossello M."/>
        </authorList>
    </citation>
    <scope>NUCLEOTIDE SEQUENCE [LARGE SCALE GENOMIC DNA]</scope>
    <source>
        <strain evidence="5">cv. Chinese Spring</strain>
    </source>
</reference>
<evidence type="ECO:0000259" key="4">
    <source>
        <dbReference type="Pfam" id="PF23598"/>
    </source>
</evidence>
<dbReference type="Proteomes" id="UP000019116">
    <property type="component" value="Chromosome 1D"/>
</dbReference>
<keyword evidence="6" id="KW-1185">Reference proteome</keyword>
<evidence type="ECO:0000313" key="5">
    <source>
        <dbReference type="EnsemblPlants" id="TraesCS1D02G174600.1"/>
    </source>
</evidence>
<dbReference type="Gramene" id="TraesROB_scaffold_105854_01G000100.1">
    <property type="protein sequence ID" value="TraesROB_scaffold_105854_01G000100.1"/>
    <property type="gene ID" value="TraesROB_scaffold_105854_01G000100"/>
</dbReference>
<name>A0A3B5ZUN6_WHEAT</name>
<dbReference type="AlphaFoldDB" id="A0A3B5ZUN6"/>
<dbReference type="InterPro" id="IPR055414">
    <property type="entry name" value="LRR_R13L4/SHOC2-like"/>
</dbReference>
<dbReference type="EnsemblPlants" id="TraesCS1D02G174600.1">
    <property type="protein sequence ID" value="TraesCS1D02G174600.1"/>
    <property type="gene ID" value="TraesCS1D02G174600"/>
</dbReference>
<dbReference type="Gramene" id="TraesARI1D03G00487490.1">
    <property type="protein sequence ID" value="TraesARI1D03G00487490.1"/>
    <property type="gene ID" value="TraesARI1D03G00487490"/>
</dbReference>
<keyword evidence="2" id="KW-0611">Plant defense</keyword>
<dbReference type="InterPro" id="IPR036388">
    <property type="entry name" value="WH-like_DNA-bd_sf"/>
</dbReference>
<dbReference type="Gramene" id="TraesJUL1D03G00484680.1">
    <property type="protein sequence ID" value="TraesJUL1D03G00484680.1"/>
    <property type="gene ID" value="TraesJUL1D03G00484680"/>
</dbReference>
<dbReference type="PRINTS" id="PR00364">
    <property type="entry name" value="DISEASERSIST"/>
</dbReference>
<organism evidence="5">
    <name type="scientific">Triticum aestivum</name>
    <name type="common">Wheat</name>
    <dbReference type="NCBI Taxonomy" id="4565"/>
    <lineage>
        <taxon>Eukaryota</taxon>
        <taxon>Viridiplantae</taxon>
        <taxon>Streptophyta</taxon>
        <taxon>Embryophyta</taxon>
        <taxon>Tracheophyta</taxon>
        <taxon>Spermatophyta</taxon>
        <taxon>Magnoliopsida</taxon>
        <taxon>Liliopsida</taxon>
        <taxon>Poales</taxon>
        <taxon>Poaceae</taxon>
        <taxon>BOP clade</taxon>
        <taxon>Pooideae</taxon>
        <taxon>Triticodae</taxon>
        <taxon>Triticeae</taxon>
        <taxon>Triticinae</taxon>
        <taxon>Triticum</taxon>
    </lineage>
</organism>
<dbReference type="Gramene" id="TraesRN1D0100477600.1">
    <property type="protein sequence ID" value="TraesRN1D0100477600.1"/>
    <property type="gene ID" value="TraesRN1D0100477600"/>
</dbReference>
<dbReference type="InterPro" id="IPR002182">
    <property type="entry name" value="NB-ARC"/>
</dbReference>
<dbReference type="Gramene" id="TraesSYM1D03G00488580.1">
    <property type="protein sequence ID" value="TraesSYM1D03G00488580.1"/>
    <property type="gene ID" value="TraesSYM1D03G00488580"/>
</dbReference>
<dbReference type="Gene3D" id="1.10.10.10">
    <property type="entry name" value="Winged helix-like DNA-binding domain superfamily/Winged helix DNA-binding domain"/>
    <property type="match status" value="1"/>
</dbReference>
<dbReference type="GO" id="GO:0051707">
    <property type="term" value="P:response to other organism"/>
    <property type="evidence" value="ECO:0007669"/>
    <property type="project" value="UniProtKB-ARBA"/>
</dbReference>
<dbReference type="InterPro" id="IPR032675">
    <property type="entry name" value="LRR_dom_sf"/>
</dbReference>
<dbReference type="Gramene" id="TraesLDM1D03G00484420.1">
    <property type="protein sequence ID" value="TraesLDM1D03G00484420.1"/>
    <property type="gene ID" value="TraesLDM1D03G00484420"/>
</dbReference>
<dbReference type="InterPro" id="IPR044974">
    <property type="entry name" value="Disease_R_plants"/>
</dbReference>
<dbReference type="PANTHER" id="PTHR23155">
    <property type="entry name" value="DISEASE RESISTANCE PROTEIN RP"/>
    <property type="match status" value="1"/>
</dbReference>
<dbReference type="Gramene" id="TraesCAD_scaffold_099162_01G000100.1">
    <property type="protein sequence ID" value="TraesCAD_scaffold_099162_01G000100.1"/>
    <property type="gene ID" value="TraesCAD_scaffold_099162_01G000100"/>
</dbReference>
<keyword evidence="1" id="KW-0677">Repeat</keyword>
<evidence type="ECO:0000256" key="1">
    <source>
        <dbReference type="ARBA" id="ARBA00022737"/>
    </source>
</evidence>
<dbReference type="OMA" id="RIQQGAM"/>
<dbReference type="Gramene" id="TraesJAG1D03G00481210.1">
    <property type="protein sequence ID" value="TraesJAG1D03G00481210.1"/>
    <property type="gene ID" value="TraesJAG1D03G00481210"/>
</dbReference>
<dbReference type="Gramene" id="TraesLAC1D03G00485340.1">
    <property type="protein sequence ID" value="TraesLAC1D03G00485340.1"/>
    <property type="gene ID" value="TraesLAC1D03G00485340"/>
</dbReference>
<feature type="domain" description="NB-ARC" evidence="3">
    <location>
        <begin position="7"/>
        <end position="162"/>
    </location>
</feature>
<dbReference type="Gramene" id="TraesNOR1D03G00489350.1">
    <property type="protein sequence ID" value="TraesNOR1D03G00489350.1"/>
    <property type="gene ID" value="TraesNOR1D03G00489350"/>
</dbReference>
<proteinExistence type="predicted"/>
<protein>
    <submittedName>
        <fullName evidence="5">Uncharacterized protein</fullName>
    </submittedName>
</protein>
<dbReference type="Gramene" id="TraesWEE_scaffold_136585_01G000100.1">
    <property type="protein sequence ID" value="TraesWEE_scaffold_136585_01G000100.1"/>
    <property type="gene ID" value="TraesWEE_scaffold_136585_01G000100"/>
</dbReference>
<dbReference type="Gramene" id="TraesCLE_scaffold_106501_01G000100.1">
    <property type="protein sequence ID" value="TraesCLE_scaffold_106501_01G000100.1"/>
    <property type="gene ID" value="TraesCLE_scaffold_106501_01G000100"/>
</dbReference>
<dbReference type="Gramene" id="TraesKAR1D01G0180480.2">
    <property type="protein sequence ID" value="cds.TraesKAR1D01G0180480.2"/>
    <property type="gene ID" value="TraesKAR1D01G0180480"/>
</dbReference>
<reference evidence="5" key="2">
    <citation type="submission" date="2018-10" db="UniProtKB">
        <authorList>
            <consortium name="EnsemblPlants"/>
        </authorList>
    </citation>
    <scope>IDENTIFICATION</scope>
</reference>
<dbReference type="Gene3D" id="3.40.50.300">
    <property type="entry name" value="P-loop containing nucleotide triphosphate hydrolases"/>
    <property type="match status" value="1"/>
</dbReference>
<dbReference type="Gramene" id="TraesSTA1D03G00480510.1">
    <property type="protein sequence ID" value="TraesSTA1D03G00480510.1"/>
    <property type="gene ID" value="TraesSTA1D03G00480510"/>
</dbReference>
<dbReference type="Gramene" id="TraesCS1D03G0449300.1">
    <property type="protein sequence ID" value="TraesCS1D03G0449300.1.CDS"/>
    <property type="gene ID" value="TraesCS1D03G0449300"/>
</dbReference>
<evidence type="ECO:0000259" key="3">
    <source>
        <dbReference type="Pfam" id="PF00931"/>
    </source>
</evidence>
<dbReference type="STRING" id="4565.A0A3B5ZUN6"/>
<dbReference type="Gramene" id="TraesPARA_EIv1.0_0271160.1">
    <property type="protein sequence ID" value="TraesPARA_EIv1.0_0271160.1.CDS"/>
    <property type="gene ID" value="TraesPARA_EIv1.0_0271160"/>
</dbReference>
<dbReference type="Gramene" id="TraesMAC1D03G00481330.1">
    <property type="protein sequence ID" value="TraesMAC1D03G00481330.1"/>
    <property type="gene ID" value="TraesMAC1D03G00481330"/>
</dbReference>
<dbReference type="SUPFAM" id="SSF52540">
    <property type="entry name" value="P-loop containing nucleoside triphosphate hydrolases"/>
    <property type="match status" value="1"/>
</dbReference>
<dbReference type="GO" id="GO:0043531">
    <property type="term" value="F:ADP binding"/>
    <property type="evidence" value="ECO:0007669"/>
    <property type="project" value="InterPro"/>
</dbReference>
<dbReference type="InterPro" id="IPR027417">
    <property type="entry name" value="P-loop_NTPase"/>
</dbReference>
<dbReference type="OrthoDB" id="644035at2759"/>
<sequence length="693" mass="77915">MGILEPKQEIIKLLTSDVPDLKVICIVGCVGMGKTALSRALYDDKDLTIFFDCKVWLVASECSNAESVKTKVLEQIKHLKSWDALHEFLKRRRYLLFIDDMPKGSEWRIHDIFPSDMGSDGSRIVVTTSVHSVAASYSSGNHLFTMRSLDKTTSENLLWKNILEASPAIRNGSETILQKCDGLPLALNGVSDYLSSKGVRGSLLTESCCEEVGKHLGKFMTGNERAFGKMRRALIRCYDCLPNYDVKSCLAYTCIFPTRHQINVMQLARKLFAEGLVQENIAVHDCLSTLIDMSMLEPTPLRSSLSNTTKRCELHNVMREFAIQKALSRHLVTFVTRDELLHEGGRIRRLSVHHSSKAGCEALAKQKQFSLSSLRSLTTFNSELFDFKSSNLLRVLDLEGCKGLDDGVVKDIFNLVFLRFICLRNTDITRIPKRVRKLLHLETLDVRETQVNTLPLEVIMLPELGSLFGMFELQLPTDTAGMQKLVKFLKDDSKLHAFGGLVITKAQLQGSSMAEKQAFAIIIKEAKSLRKVKFWYKASAVFQRKKVWVKSLFDAAASASQPQDDAAAPHSQDSEATDSVLAASLTSSIGKRTVELRSLSIDFGVLENEFLGSIEVLVSLKSIKLRQTSGTLPDPAKLRVMRSLIKLHLVSTGLTSEQLEVLQHLECLELLRIKEDRPGFWWKYCNTWNAWNF</sequence>
<dbReference type="GO" id="GO:0006952">
    <property type="term" value="P:defense response"/>
    <property type="evidence" value="ECO:0007669"/>
    <property type="project" value="UniProtKB-KW"/>
</dbReference>
<evidence type="ECO:0000313" key="6">
    <source>
        <dbReference type="Proteomes" id="UP000019116"/>
    </source>
</evidence>
<dbReference type="Gramene" id="TraesCS1D02G174600.1">
    <property type="protein sequence ID" value="TraesCS1D02G174600.1"/>
    <property type="gene ID" value="TraesCS1D02G174600"/>
</dbReference>
<dbReference type="Gene3D" id="3.80.10.10">
    <property type="entry name" value="Ribonuclease Inhibitor"/>
    <property type="match status" value="1"/>
</dbReference>
<dbReference type="Pfam" id="PF00931">
    <property type="entry name" value="NB-ARC"/>
    <property type="match status" value="1"/>
</dbReference>
<evidence type="ECO:0000256" key="2">
    <source>
        <dbReference type="ARBA" id="ARBA00022821"/>
    </source>
</evidence>